<protein>
    <submittedName>
        <fullName evidence="2">Uncharacterized protein</fullName>
    </submittedName>
</protein>
<evidence type="ECO:0000256" key="1">
    <source>
        <dbReference type="SAM" id="Coils"/>
    </source>
</evidence>
<sequence>MLIAGQISEQERMINELHAIEQIEQLMSKEMMKAMLYQEEIDRQKAIEQEQRRIEEEQKEIKFWQQRGGQQTMSLYAKALREADYARKAVQISQMLNPDHEDEWNQQFNANKMYQGERMNNISYSSQRPKQIPVKKEMKMSLPDSGISENALLLLSRLVVHRDKSLMERLLTSSKFPRCIIHLISFSKRSNA</sequence>
<reference evidence="2 3" key="1">
    <citation type="submission" date="2019-03" db="EMBL/GenBank/DDBJ databases">
        <title>Single cell metagenomics reveals metabolic interactions within the superorganism composed of flagellate Streblomastix strix and complex community of Bacteroidetes bacteria on its surface.</title>
        <authorList>
            <person name="Treitli S.C."/>
            <person name="Kolisko M."/>
            <person name="Husnik F."/>
            <person name="Keeling P."/>
            <person name="Hampl V."/>
        </authorList>
    </citation>
    <scope>NUCLEOTIDE SEQUENCE [LARGE SCALE GENOMIC DNA]</scope>
    <source>
        <strain evidence="2">ST1C</strain>
    </source>
</reference>
<name>A0A5J4QDZ2_9EUKA</name>
<dbReference type="AlphaFoldDB" id="A0A5J4QDZ2"/>
<proteinExistence type="predicted"/>
<accession>A0A5J4QDZ2</accession>
<feature type="coiled-coil region" evidence="1">
    <location>
        <begin position="37"/>
        <end position="67"/>
    </location>
</feature>
<dbReference type="Proteomes" id="UP000324800">
    <property type="component" value="Unassembled WGS sequence"/>
</dbReference>
<organism evidence="2 3">
    <name type="scientific">Streblomastix strix</name>
    <dbReference type="NCBI Taxonomy" id="222440"/>
    <lineage>
        <taxon>Eukaryota</taxon>
        <taxon>Metamonada</taxon>
        <taxon>Preaxostyla</taxon>
        <taxon>Oxymonadida</taxon>
        <taxon>Streblomastigidae</taxon>
        <taxon>Streblomastix</taxon>
    </lineage>
</organism>
<dbReference type="EMBL" id="SNRW01045940">
    <property type="protein sequence ID" value="KAA6319280.1"/>
    <property type="molecule type" value="Genomic_DNA"/>
</dbReference>
<gene>
    <name evidence="2" type="ORF">EZS28_054838</name>
</gene>
<evidence type="ECO:0000313" key="3">
    <source>
        <dbReference type="Proteomes" id="UP000324800"/>
    </source>
</evidence>
<evidence type="ECO:0000313" key="2">
    <source>
        <dbReference type="EMBL" id="KAA6319280.1"/>
    </source>
</evidence>
<feature type="non-terminal residue" evidence="2">
    <location>
        <position position="192"/>
    </location>
</feature>
<comment type="caution">
    <text evidence="2">The sequence shown here is derived from an EMBL/GenBank/DDBJ whole genome shotgun (WGS) entry which is preliminary data.</text>
</comment>
<keyword evidence="1" id="KW-0175">Coiled coil</keyword>